<dbReference type="Pfam" id="PF03083">
    <property type="entry name" value="MtN3_slv"/>
    <property type="match status" value="2"/>
</dbReference>
<feature type="transmembrane region" description="Helical" evidence="12">
    <location>
        <begin position="112"/>
        <end position="130"/>
    </location>
</feature>
<keyword evidence="14" id="KW-1185">Reference proteome</keyword>
<evidence type="ECO:0000313" key="13">
    <source>
        <dbReference type="EMBL" id="CAD6195945.1"/>
    </source>
</evidence>
<dbReference type="FunFam" id="1.20.1280.290:FF:000004">
    <property type="entry name" value="Sugar transporter SWEET"/>
    <property type="match status" value="1"/>
</dbReference>
<keyword evidence="4 12" id="KW-0813">Transport</keyword>
<evidence type="ECO:0000313" key="14">
    <source>
        <dbReference type="Proteomes" id="UP000835052"/>
    </source>
</evidence>
<feature type="transmembrane region" description="Helical" evidence="12">
    <location>
        <begin position="142"/>
        <end position="163"/>
    </location>
</feature>
<evidence type="ECO:0000256" key="11">
    <source>
        <dbReference type="ARBA" id="ARBA00023136"/>
    </source>
</evidence>
<comment type="subcellular location">
    <subcellularLocation>
        <location evidence="1">Cell membrane</location>
        <topology evidence="1">Multi-pass membrane protein</topology>
    </subcellularLocation>
    <subcellularLocation>
        <location evidence="2">Golgi apparatus membrane</location>
        <topology evidence="2">Multi-pass membrane protein</topology>
    </subcellularLocation>
</comment>
<dbReference type="InterPro" id="IPR047664">
    <property type="entry name" value="SWEET"/>
</dbReference>
<keyword evidence="10" id="KW-0333">Golgi apparatus</keyword>
<dbReference type="EMBL" id="CAJGYM010000063">
    <property type="protein sequence ID" value="CAD6195945.1"/>
    <property type="molecule type" value="Genomic_DNA"/>
</dbReference>
<dbReference type="GO" id="GO:0005886">
    <property type="term" value="C:plasma membrane"/>
    <property type="evidence" value="ECO:0007669"/>
    <property type="project" value="UniProtKB-SubCell"/>
</dbReference>
<protein>
    <recommendedName>
        <fullName evidence="12">Sugar transporter SWEET</fullName>
    </recommendedName>
</protein>
<evidence type="ECO:0000256" key="5">
    <source>
        <dbReference type="ARBA" id="ARBA00022475"/>
    </source>
</evidence>
<feature type="transmembrane region" description="Helical" evidence="12">
    <location>
        <begin position="175"/>
        <end position="195"/>
    </location>
</feature>
<keyword evidence="7 12" id="KW-0812">Transmembrane</keyword>
<evidence type="ECO:0000256" key="3">
    <source>
        <dbReference type="ARBA" id="ARBA00007809"/>
    </source>
</evidence>
<dbReference type="PANTHER" id="PTHR10791">
    <property type="entry name" value="RAG1-ACTIVATING PROTEIN 1"/>
    <property type="match status" value="1"/>
</dbReference>
<keyword evidence="6 12" id="KW-0762">Sugar transport</keyword>
<keyword evidence="11 12" id="KW-0472">Membrane</keyword>
<reference evidence="13" key="1">
    <citation type="submission" date="2020-10" db="EMBL/GenBank/DDBJ databases">
        <authorList>
            <person name="Kikuchi T."/>
        </authorList>
    </citation>
    <scope>NUCLEOTIDE SEQUENCE</scope>
    <source>
        <strain evidence="13">NKZ352</strain>
    </source>
</reference>
<evidence type="ECO:0000256" key="8">
    <source>
        <dbReference type="ARBA" id="ARBA00022737"/>
    </source>
</evidence>
<evidence type="ECO:0000256" key="4">
    <source>
        <dbReference type="ARBA" id="ARBA00022448"/>
    </source>
</evidence>
<comment type="similarity">
    <text evidence="3 12">Belongs to the SWEET sugar transporter family.</text>
</comment>
<dbReference type="AlphaFoldDB" id="A0A8S1HJT2"/>
<evidence type="ECO:0000256" key="10">
    <source>
        <dbReference type="ARBA" id="ARBA00023034"/>
    </source>
</evidence>
<keyword evidence="5" id="KW-1003">Cell membrane</keyword>
<evidence type="ECO:0000256" key="1">
    <source>
        <dbReference type="ARBA" id="ARBA00004651"/>
    </source>
</evidence>
<dbReference type="Gene3D" id="1.20.1280.290">
    <property type="match status" value="2"/>
</dbReference>
<sequence length="240" mass="27053">MWFSWFLHEEVKTTTTTALPPLPVFEPMTLGETLLPFVSVAAISSTVALFLCGFPIIQRIRSRGSTEGTGPAPFLIGFVSCCFWLEYGLVREDSTSTYLAYYYYMTRAKRRLNQIITFELFCIFSMLYYVNLLGLSRSVVESHLGIVCIVLNIATIGAPMFEIGEVIRSKSSESLPLPLCVVSFVQTVLWLTYGIIVEDMVIQVPNYFALVISVVQLALFVIYPSAPKKYNRLNTTDFNI</sequence>
<evidence type="ECO:0000256" key="2">
    <source>
        <dbReference type="ARBA" id="ARBA00004653"/>
    </source>
</evidence>
<feature type="transmembrane region" description="Helical" evidence="12">
    <location>
        <begin position="34"/>
        <end position="57"/>
    </location>
</feature>
<proteinExistence type="inferred from homology"/>
<evidence type="ECO:0000256" key="7">
    <source>
        <dbReference type="ARBA" id="ARBA00022692"/>
    </source>
</evidence>
<name>A0A8S1HJT2_9PELO</name>
<evidence type="ECO:0000256" key="6">
    <source>
        <dbReference type="ARBA" id="ARBA00022597"/>
    </source>
</evidence>
<gene>
    <name evidence="13" type="ORF">CAUJ_LOCUS11863</name>
</gene>
<organism evidence="13 14">
    <name type="scientific">Caenorhabditis auriculariae</name>
    <dbReference type="NCBI Taxonomy" id="2777116"/>
    <lineage>
        <taxon>Eukaryota</taxon>
        <taxon>Metazoa</taxon>
        <taxon>Ecdysozoa</taxon>
        <taxon>Nematoda</taxon>
        <taxon>Chromadorea</taxon>
        <taxon>Rhabditida</taxon>
        <taxon>Rhabditina</taxon>
        <taxon>Rhabditomorpha</taxon>
        <taxon>Rhabditoidea</taxon>
        <taxon>Rhabditidae</taxon>
        <taxon>Peloderinae</taxon>
        <taxon>Caenorhabditis</taxon>
    </lineage>
</organism>
<dbReference type="Proteomes" id="UP000835052">
    <property type="component" value="Unassembled WGS sequence"/>
</dbReference>
<dbReference type="PANTHER" id="PTHR10791:SF112">
    <property type="entry name" value="SUGAR TRANSPORTER SWEET1"/>
    <property type="match status" value="1"/>
</dbReference>
<keyword evidence="9 12" id="KW-1133">Transmembrane helix</keyword>
<dbReference type="InterPro" id="IPR004316">
    <property type="entry name" value="SWEET_rpt"/>
</dbReference>
<dbReference type="GO" id="GO:0000139">
    <property type="term" value="C:Golgi membrane"/>
    <property type="evidence" value="ECO:0007669"/>
    <property type="project" value="UniProtKB-SubCell"/>
</dbReference>
<evidence type="ECO:0000256" key="12">
    <source>
        <dbReference type="RuleBase" id="RU910715"/>
    </source>
</evidence>
<evidence type="ECO:0000256" key="9">
    <source>
        <dbReference type="ARBA" id="ARBA00022989"/>
    </source>
</evidence>
<dbReference type="OrthoDB" id="409725at2759"/>
<accession>A0A8S1HJT2</accession>
<keyword evidence="8" id="KW-0677">Repeat</keyword>
<feature type="transmembrane region" description="Helical" evidence="12">
    <location>
        <begin position="207"/>
        <end position="226"/>
    </location>
</feature>
<dbReference type="GO" id="GO:0051119">
    <property type="term" value="F:sugar transmembrane transporter activity"/>
    <property type="evidence" value="ECO:0007669"/>
    <property type="project" value="InterPro"/>
</dbReference>
<comment type="function">
    <text evidence="12">Mediates sugar transport across membranes.</text>
</comment>
<comment type="caution">
    <text evidence="13">The sequence shown here is derived from an EMBL/GenBank/DDBJ whole genome shotgun (WGS) entry which is preliminary data.</text>
</comment>
<comment type="caution">
    <text evidence="12">Lacks conserved residue(s) required for the propagation of feature annotation.</text>
</comment>